<evidence type="ECO:0000256" key="1">
    <source>
        <dbReference type="SAM" id="Phobius"/>
    </source>
</evidence>
<organism evidence="2 3">
    <name type="scientific">Araneus ventricosus</name>
    <name type="common">Orbweaver spider</name>
    <name type="synonym">Epeira ventricosa</name>
    <dbReference type="NCBI Taxonomy" id="182803"/>
    <lineage>
        <taxon>Eukaryota</taxon>
        <taxon>Metazoa</taxon>
        <taxon>Ecdysozoa</taxon>
        <taxon>Arthropoda</taxon>
        <taxon>Chelicerata</taxon>
        <taxon>Arachnida</taxon>
        <taxon>Araneae</taxon>
        <taxon>Araneomorphae</taxon>
        <taxon>Entelegynae</taxon>
        <taxon>Araneoidea</taxon>
        <taxon>Araneidae</taxon>
        <taxon>Araneus</taxon>
    </lineage>
</organism>
<feature type="transmembrane region" description="Helical" evidence="1">
    <location>
        <begin position="30"/>
        <end position="52"/>
    </location>
</feature>
<evidence type="ECO:0000313" key="3">
    <source>
        <dbReference type="Proteomes" id="UP000499080"/>
    </source>
</evidence>
<accession>A0A4Y2IRS8</accession>
<proteinExistence type="predicted"/>
<feature type="transmembrane region" description="Helical" evidence="1">
    <location>
        <begin position="58"/>
        <end position="81"/>
    </location>
</feature>
<evidence type="ECO:0000313" key="2">
    <source>
        <dbReference type="EMBL" id="GBM80467.1"/>
    </source>
</evidence>
<dbReference type="OrthoDB" id="10314995at2759"/>
<keyword evidence="1" id="KW-0472">Membrane</keyword>
<protein>
    <submittedName>
        <fullName evidence="2">Uncharacterized protein</fullName>
    </submittedName>
</protein>
<name>A0A4Y2IRS8_ARAVE</name>
<dbReference type="AlphaFoldDB" id="A0A4Y2IRS8"/>
<comment type="caution">
    <text evidence="2">The sequence shown here is derived from an EMBL/GenBank/DDBJ whole genome shotgun (WGS) entry which is preliminary data.</text>
</comment>
<keyword evidence="1" id="KW-0812">Transmembrane</keyword>
<keyword evidence="1" id="KW-1133">Transmembrane helix</keyword>
<reference evidence="2 3" key="1">
    <citation type="journal article" date="2019" name="Sci. Rep.">
        <title>Orb-weaving spider Araneus ventricosus genome elucidates the spidroin gene catalogue.</title>
        <authorList>
            <person name="Kono N."/>
            <person name="Nakamura H."/>
            <person name="Ohtoshi R."/>
            <person name="Moran D.A.P."/>
            <person name="Shinohara A."/>
            <person name="Yoshida Y."/>
            <person name="Fujiwara M."/>
            <person name="Mori M."/>
            <person name="Tomita M."/>
            <person name="Arakawa K."/>
        </authorList>
    </citation>
    <scope>NUCLEOTIDE SEQUENCE [LARGE SCALE GENOMIC DNA]</scope>
</reference>
<keyword evidence="3" id="KW-1185">Reference proteome</keyword>
<dbReference type="EMBL" id="BGPR01002885">
    <property type="protein sequence ID" value="GBM80467.1"/>
    <property type="molecule type" value="Genomic_DNA"/>
</dbReference>
<sequence length="155" mass="17470">MISTPKPDYQYLINEFTHLRNFVFKVDSQISCLVFWAALVNVFSLYFAITGLLASNDIWQIICFSTVVTYGTFMFFIMCLWADRMSCSAASAARKSHLLQGTPCSSGMHIRCLLALNQEVHFTVWGFFPLKISFALASIGAVITYSVLIKDIVQL</sequence>
<dbReference type="Proteomes" id="UP000499080">
    <property type="component" value="Unassembled WGS sequence"/>
</dbReference>
<gene>
    <name evidence="2" type="ORF">AVEN_57303_1</name>
</gene>